<dbReference type="SMART" id="SM00355">
    <property type="entry name" value="ZnF_C2H2"/>
    <property type="match status" value="1"/>
</dbReference>
<evidence type="ECO:0000256" key="8">
    <source>
        <dbReference type="PROSITE-ProRule" id="PRU00042"/>
    </source>
</evidence>
<evidence type="ECO:0000256" key="2">
    <source>
        <dbReference type="ARBA" id="ARBA00022723"/>
    </source>
</evidence>
<dbReference type="AlphaFoldDB" id="A0A9D4VZJ3"/>
<keyword evidence="6" id="KW-0804">Transcription</keyword>
<keyword evidence="2" id="KW-0479">Metal-binding</keyword>
<evidence type="ECO:0000259" key="9">
    <source>
        <dbReference type="PROSITE" id="PS50157"/>
    </source>
</evidence>
<evidence type="ECO:0000256" key="6">
    <source>
        <dbReference type="ARBA" id="ARBA00023163"/>
    </source>
</evidence>
<evidence type="ECO:0000256" key="5">
    <source>
        <dbReference type="ARBA" id="ARBA00023015"/>
    </source>
</evidence>
<evidence type="ECO:0000256" key="3">
    <source>
        <dbReference type="ARBA" id="ARBA00022771"/>
    </source>
</evidence>
<gene>
    <name evidence="10" type="ORF">KIW84_076563</name>
</gene>
<evidence type="ECO:0000256" key="4">
    <source>
        <dbReference type="ARBA" id="ARBA00022833"/>
    </source>
</evidence>
<dbReference type="PANTHER" id="PTHR45801:SF112">
    <property type="entry name" value="TRANSCRIPTION FACTOR C2H2 FAMILY-RELATED"/>
    <property type="match status" value="1"/>
</dbReference>
<dbReference type="Gramene" id="Psat07G0656300-T1">
    <property type="protein sequence ID" value="KAI5391804.1"/>
    <property type="gene ID" value="KIW84_076563"/>
</dbReference>
<name>A0A9D4VZJ3_PEA</name>
<dbReference type="PROSITE" id="PS50157">
    <property type="entry name" value="ZINC_FINGER_C2H2_2"/>
    <property type="match status" value="1"/>
</dbReference>
<dbReference type="EMBL" id="JAMSHJ010000007">
    <property type="protein sequence ID" value="KAI5391804.1"/>
    <property type="molecule type" value="Genomic_DNA"/>
</dbReference>
<keyword evidence="11" id="KW-1185">Reference proteome</keyword>
<dbReference type="InterPro" id="IPR052426">
    <property type="entry name" value="Plant_dev_regulator"/>
</dbReference>
<accession>A0A9D4VZJ3</accession>
<dbReference type="Pfam" id="PF13912">
    <property type="entry name" value="zf-C2H2_6"/>
    <property type="match status" value="1"/>
</dbReference>
<keyword evidence="4" id="KW-0862">Zinc</keyword>
<dbReference type="PROSITE" id="PS00028">
    <property type="entry name" value="ZINC_FINGER_C2H2_1"/>
    <property type="match status" value="1"/>
</dbReference>
<evidence type="ECO:0000313" key="10">
    <source>
        <dbReference type="EMBL" id="KAI5391804.1"/>
    </source>
</evidence>
<comment type="caution">
    <text evidence="10">The sequence shown here is derived from an EMBL/GenBank/DDBJ whole genome shotgun (WGS) entry which is preliminary data.</text>
</comment>
<evidence type="ECO:0000256" key="1">
    <source>
        <dbReference type="ARBA" id="ARBA00004123"/>
    </source>
</evidence>
<reference evidence="10 11" key="1">
    <citation type="journal article" date="2022" name="Nat. Genet.">
        <title>Improved pea reference genome and pan-genome highlight genomic features and evolutionary characteristics.</title>
        <authorList>
            <person name="Yang T."/>
            <person name="Liu R."/>
            <person name="Luo Y."/>
            <person name="Hu S."/>
            <person name="Wang D."/>
            <person name="Wang C."/>
            <person name="Pandey M.K."/>
            <person name="Ge S."/>
            <person name="Xu Q."/>
            <person name="Li N."/>
            <person name="Li G."/>
            <person name="Huang Y."/>
            <person name="Saxena R.K."/>
            <person name="Ji Y."/>
            <person name="Li M."/>
            <person name="Yan X."/>
            <person name="He Y."/>
            <person name="Liu Y."/>
            <person name="Wang X."/>
            <person name="Xiang C."/>
            <person name="Varshney R.K."/>
            <person name="Ding H."/>
            <person name="Gao S."/>
            <person name="Zong X."/>
        </authorList>
    </citation>
    <scope>NUCLEOTIDE SEQUENCE [LARGE SCALE GENOMIC DNA]</scope>
    <source>
        <strain evidence="10 11">cv. Zhongwan 6</strain>
    </source>
</reference>
<dbReference type="GO" id="GO:0005634">
    <property type="term" value="C:nucleus"/>
    <property type="evidence" value="ECO:0007669"/>
    <property type="project" value="UniProtKB-SubCell"/>
</dbReference>
<feature type="domain" description="C2H2-type" evidence="9">
    <location>
        <begin position="60"/>
        <end position="87"/>
    </location>
</feature>
<dbReference type="InterPro" id="IPR036236">
    <property type="entry name" value="Znf_C2H2_sf"/>
</dbReference>
<dbReference type="GO" id="GO:0008270">
    <property type="term" value="F:zinc ion binding"/>
    <property type="evidence" value="ECO:0007669"/>
    <property type="project" value="UniProtKB-KW"/>
</dbReference>
<organism evidence="10 11">
    <name type="scientific">Pisum sativum</name>
    <name type="common">Garden pea</name>
    <name type="synonym">Lathyrus oleraceus</name>
    <dbReference type="NCBI Taxonomy" id="3888"/>
    <lineage>
        <taxon>Eukaryota</taxon>
        <taxon>Viridiplantae</taxon>
        <taxon>Streptophyta</taxon>
        <taxon>Embryophyta</taxon>
        <taxon>Tracheophyta</taxon>
        <taxon>Spermatophyta</taxon>
        <taxon>Magnoliopsida</taxon>
        <taxon>eudicotyledons</taxon>
        <taxon>Gunneridae</taxon>
        <taxon>Pentapetalae</taxon>
        <taxon>rosids</taxon>
        <taxon>fabids</taxon>
        <taxon>Fabales</taxon>
        <taxon>Fabaceae</taxon>
        <taxon>Papilionoideae</taxon>
        <taxon>50 kb inversion clade</taxon>
        <taxon>NPAAA clade</taxon>
        <taxon>Hologalegina</taxon>
        <taxon>IRL clade</taxon>
        <taxon>Fabeae</taxon>
        <taxon>Lathyrus</taxon>
    </lineage>
</organism>
<comment type="subcellular location">
    <subcellularLocation>
        <location evidence="1">Nucleus</location>
    </subcellularLocation>
</comment>
<keyword evidence="3 8" id="KW-0863">Zinc-finger</keyword>
<sequence>MEQDQCWIQTKRKYSMSSNSNIVTIPSSSSCYGDSWEEQAFAEDAAAGSLGGCIWPPRSYSCSFCRREFRSAQALGGHMNVHRKDRARLKQQPSNDQILFHHHHHHEVEIENHHHLLHHKPLIQSDHNYLAYNSNLFPNSPLCGLVYEKANPNSHLDLSASSKDLFRDETLISPSESWLNLPRDDRLCSPKFQQEVDNDNLDEKVSKGILDSRVRGKGENDDESDVSMSLNLVLCRAHPLVQLDERNKEEGAMINCKKRMKIDSSSNQLFSNSKSTFDNQQNIQAKMFEFSPNSIEELDLELRLGTRSKCSSLFCMWTTVLVHVDIIF</sequence>
<evidence type="ECO:0000256" key="7">
    <source>
        <dbReference type="ARBA" id="ARBA00023242"/>
    </source>
</evidence>
<keyword evidence="7" id="KW-0539">Nucleus</keyword>
<protein>
    <recommendedName>
        <fullName evidence="9">C2H2-type domain-containing protein</fullName>
    </recommendedName>
</protein>
<dbReference type="InterPro" id="IPR013087">
    <property type="entry name" value="Znf_C2H2_type"/>
</dbReference>
<dbReference type="Proteomes" id="UP001058974">
    <property type="component" value="Chromosome 7"/>
</dbReference>
<dbReference type="SUPFAM" id="SSF57667">
    <property type="entry name" value="beta-beta-alpha zinc fingers"/>
    <property type="match status" value="1"/>
</dbReference>
<evidence type="ECO:0000313" key="11">
    <source>
        <dbReference type="Proteomes" id="UP001058974"/>
    </source>
</evidence>
<keyword evidence="5" id="KW-0805">Transcription regulation</keyword>
<proteinExistence type="predicted"/>
<dbReference type="PANTHER" id="PTHR45801">
    <property type="entry name" value="OS07G0101800 PROTEIN"/>
    <property type="match status" value="1"/>
</dbReference>